<dbReference type="GO" id="GO:0016034">
    <property type="term" value="F:maleylacetoacetate isomerase activity"/>
    <property type="evidence" value="ECO:0007669"/>
    <property type="project" value="TreeGrafter"/>
</dbReference>
<dbReference type="SUPFAM" id="SSF52833">
    <property type="entry name" value="Thioredoxin-like"/>
    <property type="match status" value="1"/>
</dbReference>
<sequence length="212" mass="23440">MTPILYIGNRRFSSWSLRAWLVLTKAGIAFDDRLVPLNNTDTRKALSAISPGGTVPALHIESAVIWDSLSISEWAAEHVPGLWPSHEGKRARARAAVSMMHAGFLAIRENCPMDLGRAPSPIELSDATRTEIAAMQALWHDVKSVDGPWLFGDWSIADAFFTPVAARFQAYDIPLHAGAQAYCDTLLADEDYLLWHHAAQAETFPNPYENTL</sequence>
<dbReference type="EMBL" id="CP000449">
    <property type="protein sequence ID" value="ABI65035.1"/>
    <property type="molecule type" value="Genomic_DNA"/>
</dbReference>
<dbReference type="Proteomes" id="UP000001964">
    <property type="component" value="Chromosome"/>
</dbReference>
<evidence type="ECO:0000313" key="2">
    <source>
        <dbReference type="EMBL" id="ABI65035.1"/>
    </source>
</evidence>
<protein>
    <submittedName>
        <fullName evidence="2">Glutathione S-transferase-like protein</fullName>
    </submittedName>
</protein>
<organism evidence="2 3">
    <name type="scientific">Maricaulis maris (strain MCS10)</name>
    <name type="common">Caulobacter maris</name>
    <dbReference type="NCBI Taxonomy" id="394221"/>
    <lineage>
        <taxon>Bacteria</taxon>
        <taxon>Pseudomonadati</taxon>
        <taxon>Pseudomonadota</taxon>
        <taxon>Alphaproteobacteria</taxon>
        <taxon>Maricaulales</taxon>
        <taxon>Maricaulaceae</taxon>
        <taxon>Maricaulis</taxon>
    </lineage>
</organism>
<dbReference type="Pfam" id="PF13409">
    <property type="entry name" value="GST_N_2"/>
    <property type="match status" value="1"/>
</dbReference>
<dbReference type="Gene3D" id="1.20.1050.10">
    <property type="match status" value="1"/>
</dbReference>
<dbReference type="Gene3D" id="3.40.30.10">
    <property type="entry name" value="Glutaredoxin"/>
    <property type="match status" value="1"/>
</dbReference>
<dbReference type="KEGG" id="mmr:Mmar10_0742"/>
<dbReference type="CDD" id="cd03194">
    <property type="entry name" value="GST_C_3"/>
    <property type="match status" value="1"/>
</dbReference>
<dbReference type="PANTHER" id="PTHR42673:SF4">
    <property type="entry name" value="MALEYLACETOACETATE ISOMERASE"/>
    <property type="match status" value="1"/>
</dbReference>
<evidence type="ECO:0000259" key="1">
    <source>
        <dbReference type="PROSITE" id="PS50404"/>
    </source>
</evidence>
<accession>Q0ARQ2</accession>
<feature type="domain" description="GST N-terminal" evidence="1">
    <location>
        <begin position="3"/>
        <end position="83"/>
    </location>
</feature>
<reference evidence="2 3" key="1">
    <citation type="submission" date="2006-08" db="EMBL/GenBank/DDBJ databases">
        <title>Complete sequence of Maricaulis maris MCS10.</title>
        <authorList>
            <consortium name="US DOE Joint Genome Institute"/>
            <person name="Copeland A."/>
            <person name="Lucas S."/>
            <person name="Lapidus A."/>
            <person name="Barry K."/>
            <person name="Detter J.C."/>
            <person name="Glavina del Rio T."/>
            <person name="Hammon N."/>
            <person name="Israni S."/>
            <person name="Dalin E."/>
            <person name="Tice H."/>
            <person name="Pitluck S."/>
            <person name="Saunders E."/>
            <person name="Brettin T."/>
            <person name="Bruce D."/>
            <person name="Han C."/>
            <person name="Tapia R."/>
            <person name="Gilna P."/>
            <person name="Schmutz J."/>
            <person name="Larimer F."/>
            <person name="Land M."/>
            <person name="Hauser L."/>
            <person name="Kyrpides N."/>
            <person name="Mikhailova N."/>
            <person name="Viollier P."/>
            <person name="Stephens C."/>
            <person name="Richardson P."/>
        </authorList>
    </citation>
    <scope>NUCLEOTIDE SEQUENCE [LARGE SCALE GENOMIC DNA]</scope>
    <source>
        <strain evidence="2 3">MCS10</strain>
    </source>
</reference>
<dbReference type="InterPro" id="IPR036282">
    <property type="entry name" value="Glutathione-S-Trfase_C_sf"/>
</dbReference>
<dbReference type="PANTHER" id="PTHR42673">
    <property type="entry name" value="MALEYLACETOACETATE ISOMERASE"/>
    <property type="match status" value="1"/>
</dbReference>
<dbReference type="RefSeq" id="WP_011642682.1">
    <property type="nucleotide sequence ID" value="NC_008347.1"/>
</dbReference>
<dbReference type="HOGENOM" id="CLU_070658_0_0_5"/>
<keyword evidence="3" id="KW-1185">Reference proteome</keyword>
<dbReference type="PROSITE" id="PS50404">
    <property type="entry name" value="GST_NTER"/>
    <property type="match status" value="1"/>
</dbReference>
<dbReference type="CDD" id="cd03043">
    <property type="entry name" value="GST_N_1"/>
    <property type="match status" value="1"/>
</dbReference>
<name>Q0ARQ2_MARMM</name>
<dbReference type="InterPro" id="IPR004045">
    <property type="entry name" value="Glutathione_S-Trfase_N"/>
</dbReference>
<dbReference type="OrthoDB" id="9799538at2"/>
<dbReference type="GO" id="GO:0006749">
    <property type="term" value="P:glutathione metabolic process"/>
    <property type="evidence" value="ECO:0007669"/>
    <property type="project" value="TreeGrafter"/>
</dbReference>
<gene>
    <name evidence="2" type="ordered locus">Mmar10_0742</name>
</gene>
<evidence type="ECO:0000313" key="3">
    <source>
        <dbReference type="Proteomes" id="UP000001964"/>
    </source>
</evidence>
<dbReference type="SUPFAM" id="SSF47616">
    <property type="entry name" value="GST C-terminal domain-like"/>
    <property type="match status" value="1"/>
</dbReference>
<dbReference type="GO" id="GO:0004364">
    <property type="term" value="F:glutathione transferase activity"/>
    <property type="evidence" value="ECO:0007669"/>
    <property type="project" value="TreeGrafter"/>
</dbReference>
<dbReference type="AlphaFoldDB" id="Q0ARQ2"/>
<dbReference type="GO" id="GO:0006559">
    <property type="term" value="P:L-phenylalanine catabolic process"/>
    <property type="evidence" value="ECO:0007669"/>
    <property type="project" value="TreeGrafter"/>
</dbReference>
<keyword evidence="2" id="KW-0808">Transferase</keyword>
<dbReference type="eggNOG" id="COG0625">
    <property type="taxonomic scope" value="Bacteria"/>
</dbReference>
<dbReference type="InterPro" id="IPR036249">
    <property type="entry name" value="Thioredoxin-like_sf"/>
</dbReference>
<proteinExistence type="predicted"/>
<dbReference type="STRING" id="394221.Mmar10_0742"/>